<dbReference type="Gene3D" id="2.60.40.10">
    <property type="entry name" value="Immunoglobulins"/>
    <property type="match status" value="2"/>
</dbReference>
<protein>
    <submittedName>
        <fullName evidence="2">Myosin-binding protein C, fast-type</fullName>
    </submittedName>
</protein>
<dbReference type="InterPro" id="IPR036179">
    <property type="entry name" value="Ig-like_dom_sf"/>
</dbReference>
<dbReference type="GO" id="GO:0030154">
    <property type="term" value="P:cell differentiation"/>
    <property type="evidence" value="ECO:0007669"/>
    <property type="project" value="UniProtKB-ARBA"/>
</dbReference>
<name>A0A146LA31_LYGHE</name>
<dbReference type="SUPFAM" id="SSF49265">
    <property type="entry name" value="Fibronectin type III"/>
    <property type="match status" value="1"/>
</dbReference>
<proteinExistence type="predicted"/>
<dbReference type="InterPro" id="IPR013098">
    <property type="entry name" value="Ig_I-set"/>
</dbReference>
<dbReference type="EMBL" id="GDHC01014553">
    <property type="protein sequence ID" value="JAQ04076.1"/>
    <property type="molecule type" value="Transcribed_RNA"/>
</dbReference>
<gene>
    <name evidence="2" type="primary">MYBPC2</name>
    <name evidence="2" type="ORF">g.7327</name>
</gene>
<organism evidence="2">
    <name type="scientific">Lygus hesperus</name>
    <name type="common">Western plant bug</name>
    <dbReference type="NCBI Taxonomy" id="30085"/>
    <lineage>
        <taxon>Eukaryota</taxon>
        <taxon>Metazoa</taxon>
        <taxon>Ecdysozoa</taxon>
        <taxon>Arthropoda</taxon>
        <taxon>Hexapoda</taxon>
        <taxon>Insecta</taxon>
        <taxon>Pterygota</taxon>
        <taxon>Neoptera</taxon>
        <taxon>Paraneoptera</taxon>
        <taxon>Hemiptera</taxon>
        <taxon>Heteroptera</taxon>
        <taxon>Panheteroptera</taxon>
        <taxon>Cimicomorpha</taxon>
        <taxon>Miridae</taxon>
        <taxon>Mirini</taxon>
        <taxon>Lygus</taxon>
    </lineage>
</organism>
<dbReference type="InterPro" id="IPR003961">
    <property type="entry name" value="FN3_dom"/>
</dbReference>
<dbReference type="InterPro" id="IPR013783">
    <property type="entry name" value="Ig-like_fold"/>
</dbReference>
<reference evidence="2" key="1">
    <citation type="journal article" date="2016" name="Gigascience">
        <title>De novo construction of an expanded transcriptome assembly for the western tarnished plant bug, Lygus hesperus.</title>
        <authorList>
            <person name="Tassone E.E."/>
            <person name="Geib S.M."/>
            <person name="Hall B."/>
            <person name="Fabrick J.A."/>
            <person name="Brent C.S."/>
            <person name="Hull J.J."/>
        </authorList>
    </citation>
    <scope>NUCLEOTIDE SEQUENCE</scope>
</reference>
<accession>A0A146LA31</accession>
<dbReference type="Pfam" id="PF07679">
    <property type="entry name" value="I-set"/>
    <property type="match status" value="1"/>
</dbReference>
<sequence>ILQNDDRIWITSGDGITCLLLENITTHDSGKYGVRVHNEYGTHTLYASLSVEGPPDPPQGKPSVVAGVESATVTWSSSPYDGGSIITGFALEYSLTNSNV</sequence>
<feature type="domain" description="Fibronectin type-III" evidence="1">
    <location>
        <begin position="54"/>
        <end position="100"/>
    </location>
</feature>
<dbReference type="InterPro" id="IPR036116">
    <property type="entry name" value="FN3_sf"/>
</dbReference>
<evidence type="ECO:0000313" key="2">
    <source>
        <dbReference type="EMBL" id="JAQ04076.1"/>
    </source>
</evidence>
<dbReference type="AlphaFoldDB" id="A0A146LA31"/>
<dbReference type="SUPFAM" id="SSF48726">
    <property type="entry name" value="Immunoglobulin"/>
    <property type="match status" value="1"/>
</dbReference>
<feature type="non-terminal residue" evidence="2">
    <location>
        <position position="100"/>
    </location>
</feature>
<feature type="non-terminal residue" evidence="2">
    <location>
        <position position="1"/>
    </location>
</feature>
<dbReference type="PROSITE" id="PS50853">
    <property type="entry name" value="FN3"/>
    <property type="match status" value="1"/>
</dbReference>
<evidence type="ECO:0000259" key="1">
    <source>
        <dbReference type="PROSITE" id="PS50853"/>
    </source>
</evidence>
<dbReference type="GO" id="GO:0009653">
    <property type="term" value="P:anatomical structure morphogenesis"/>
    <property type="evidence" value="ECO:0007669"/>
    <property type="project" value="UniProtKB-ARBA"/>
</dbReference>